<keyword evidence="1 3" id="KW-0547">Nucleotide-binding</keyword>
<dbReference type="GO" id="GO:0004674">
    <property type="term" value="F:protein serine/threonine kinase activity"/>
    <property type="evidence" value="ECO:0007669"/>
    <property type="project" value="UniProtKB-EC"/>
</dbReference>
<dbReference type="EMBL" id="CAIF01000200">
    <property type="protein sequence ID" value="CCH45550.1"/>
    <property type="molecule type" value="Genomic_DNA"/>
</dbReference>
<dbReference type="HOGENOM" id="CLU_006421_3_2_1"/>
<dbReference type="SMART" id="SM00220">
    <property type="entry name" value="S_TKc"/>
    <property type="match status" value="1"/>
</dbReference>
<dbReference type="PROSITE" id="PS50011">
    <property type="entry name" value="PROTEIN_KINASE_DOM"/>
    <property type="match status" value="1"/>
</dbReference>
<dbReference type="InterPro" id="IPR017441">
    <property type="entry name" value="Protein_kinase_ATP_BS"/>
</dbReference>
<dbReference type="FunFam" id="3.30.200.20:FF:000042">
    <property type="entry name" value="Aurora kinase A"/>
    <property type="match status" value="1"/>
</dbReference>
<keyword evidence="6" id="KW-0808">Transferase</keyword>
<sequence>MNTQNFKNFIRHGKQAHDLSNDVPFENVDYYIDSKNLDQIQTNSISDDSTELINGLNEQQYQQVQQQAYEQAQAQAQAQAQQQQAYERKRNYYNYNELANELVKEEIKLKQQQEIQQNQNPYPGLQNYKIFEKLGEGAFSIVLKAQHLITKEFVAIKIIKKQQLDNNQKKSVLKEATIMRQLKHDNIVEFKEFKEVDDYYYIIQELVPGGEIFNEIVKFTYFSEDLTRHVIKQVGQSIRYLHEEIGVVHRDIKPENLLFQPIPLIPSKTRKLRKSDDPNKVDEGEFLKGVGGGGIGLVKLADFGLSKQIWYDDTKTPCGTVGYTAPEIVKDEHYSKEVDMWALGCVLYTLLCGFPPFYDEKIDVLTEKVARGEYKFLKPWWDEISPGAKKCVENLLTVDPTKRYTIDEFLNDPWLNKFEFQKPKPTKITQLQRSFSHLSNEQVYSPAARAMKDAFDISNAVHRIGEEKLLNNKKFKKNKLNTNEIIEEEESNINQTQFNPELETRSGRVLKTEPKVSKVSLQHETLNSNPFELKLDTSTIINRRKNKLTS</sequence>
<dbReference type="InterPro" id="IPR011009">
    <property type="entry name" value="Kinase-like_dom_sf"/>
</dbReference>
<proteinExistence type="predicted"/>
<dbReference type="Proteomes" id="UP000009328">
    <property type="component" value="Unassembled WGS sequence"/>
</dbReference>
<dbReference type="SUPFAM" id="SSF56112">
    <property type="entry name" value="Protein kinase-like (PK-like)"/>
    <property type="match status" value="1"/>
</dbReference>
<keyword evidence="7" id="KW-1185">Reference proteome</keyword>
<evidence type="ECO:0000256" key="2">
    <source>
        <dbReference type="ARBA" id="ARBA00022840"/>
    </source>
</evidence>
<comment type="caution">
    <text evidence="6">The sequence shown here is derived from an EMBL/GenBank/DDBJ whole genome shotgun (WGS) entry which is preliminary data.</text>
</comment>
<dbReference type="Pfam" id="PF00069">
    <property type="entry name" value="Pkinase"/>
    <property type="match status" value="1"/>
</dbReference>
<evidence type="ECO:0000313" key="7">
    <source>
        <dbReference type="Proteomes" id="UP000009328"/>
    </source>
</evidence>
<dbReference type="AlphaFoldDB" id="K0KJW4"/>
<dbReference type="STRING" id="1206466.K0KJW4"/>
<keyword evidence="2 3" id="KW-0067">ATP-binding</keyword>
<evidence type="ECO:0000256" key="4">
    <source>
        <dbReference type="SAM" id="Coils"/>
    </source>
</evidence>
<name>K0KJW4_WICCF</name>
<feature type="coiled-coil region" evidence="4">
    <location>
        <begin position="69"/>
        <end position="115"/>
    </location>
</feature>
<dbReference type="PANTHER" id="PTHR24347">
    <property type="entry name" value="SERINE/THREONINE-PROTEIN KINASE"/>
    <property type="match status" value="1"/>
</dbReference>
<dbReference type="Gene3D" id="1.10.510.10">
    <property type="entry name" value="Transferase(Phosphotransferase) domain 1"/>
    <property type="match status" value="1"/>
</dbReference>
<accession>K0KJW4</accession>
<evidence type="ECO:0000313" key="6">
    <source>
        <dbReference type="EMBL" id="CCH45550.1"/>
    </source>
</evidence>
<evidence type="ECO:0000256" key="1">
    <source>
        <dbReference type="ARBA" id="ARBA00022741"/>
    </source>
</evidence>
<feature type="binding site" evidence="3">
    <location>
        <position position="161"/>
    </location>
    <ligand>
        <name>ATP</name>
        <dbReference type="ChEBI" id="CHEBI:30616"/>
    </ligand>
</feature>
<dbReference type="InterPro" id="IPR000719">
    <property type="entry name" value="Prot_kinase_dom"/>
</dbReference>
<dbReference type="EC" id="2.7.11.1" evidence="6"/>
<organism evidence="6 7">
    <name type="scientific">Wickerhamomyces ciferrii (strain ATCC 14091 / BCRC 22168 / CBS 111 / JCM 3599 / NBRC 0793 / NRRL Y-1031 F-60-10)</name>
    <name type="common">Yeast</name>
    <name type="synonym">Pichia ciferrii</name>
    <dbReference type="NCBI Taxonomy" id="1206466"/>
    <lineage>
        <taxon>Eukaryota</taxon>
        <taxon>Fungi</taxon>
        <taxon>Dikarya</taxon>
        <taxon>Ascomycota</taxon>
        <taxon>Saccharomycotina</taxon>
        <taxon>Saccharomycetes</taxon>
        <taxon>Phaffomycetales</taxon>
        <taxon>Wickerhamomycetaceae</taxon>
        <taxon>Wickerhamomyces</taxon>
    </lineage>
</organism>
<dbReference type="FunCoup" id="K0KJW4">
    <property type="interactions" value="266"/>
</dbReference>
<reference evidence="6 7" key="1">
    <citation type="journal article" date="2012" name="Eukaryot. Cell">
        <title>Draft genome sequence of Wickerhamomyces ciferrii NRRL Y-1031 F-60-10.</title>
        <authorList>
            <person name="Schneider J."/>
            <person name="Andrea H."/>
            <person name="Blom J."/>
            <person name="Jaenicke S."/>
            <person name="Ruckert C."/>
            <person name="Schorsch C."/>
            <person name="Szczepanowski R."/>
            <person name="Farwick M."/>
            <person name="Goesmann A."/>
            <person name="Puhler A."/>
            <person name="Schaffer S."/>
            <person name="Tauch A."/>
            <person name="Kohler T."/>
            <person name="Brinkrolf K."/>
        </authorList>
    </citation>
    <scope>NUCLEOTIDE SEQUENCE [LARGE SCALE GENOMIC DNA]</scope>
    <source>
        <strain evidence="7">ATCC 14091 / BCRC 22168 / CBS 111 / JCM 3599 / NBRC 0793 / NRRL Y-1031 F-60-10</strain>
    </source>
</reference>
<evidence type="ECO:0000256" key="3">
    <source>
        <dbReference type="PROSITE-ProRule" id="PRU10141"/>
    </source>
</evidence>
<feature type="domain" description="Protein kinase" evidence="5">
    <location>
        <begin position="128"/>
        <end position="415"/>
    </location>
</feature>
<dbReference type="InterPro" id="IPR008271">
    <property type="entry name" value="Ser/Thr_kinase_AS"/>
</dbReference>
<keyword evidence="4" id="KW-0175">Coiled coil</keyword>
<protein>
    <submittedName>
        <fullName evidence="6">Serine/threonine-protein kinase</fullName>
        <ecNumber evidence="6">2.7.11.1</ecNumber>
    </submittedName>
</protein>
<keyword evidence="6" id="KW-0418">Kinase</keyword>
<dbReference type="eggNOG" id="KOG0032">
    <property type="taxonomic scope" value="Eukaryota"/>
</dbReference>
<gene>
    <name evidence="6" type="ORF">BN7_5132</name>
</gene>
<dbReference type="GO" id="GO:0005524">
    <property type="term" value="F:ATP binding"/>
    <property type="evidence" value="ECO:0007669"/>
    <property type="project" value="UniProtKB-UniRule"/>
</dbReference>
<evidence type="ECO:0000259" key="5">
    <source>
        <dbReference type="PROSITE" id="PS50011"/>
    </source>
</evidence>
<dbReference type="InParanoid" id="K0KJW4"/>
<dbReference type="PROSITE" id="PS00108">
    <property type="entry name" value="PROTEIN_KINASE_ST"/>
    <property type="match status" value="1"/>
</dbReference>
<dbReference type="PROSITE" id="PS00107">
    <property type="entry name" value="PROTEIN_KINASE_ATP"/>
    <property type="match status" value="1"/>
</dbReference>